<comment type="caution">
    <text evidence="1">The sequence shown here is derived from an EMBL/GenBank/DDBJ whole genome shotgun (WGS) entry which is preliminary data.</text>
</comment>
<keyword evidence="2" id="KW-1185">Reference proteome</keyword>
<organism evidence="1 2">
    <name type="scientific">Araneus ventricosus</name>
    <name type="common">Orbweaver spider</name>
    <name type="synonym">Epeira ventricosa</name>
    <dbReference type="NCBI Taxonomy" id="182803"/>
    <lineage>
        <taxon>Eukaryota</taxon>
        <taxon>Metazoa</taxon>
        <taxon>Ecdysozoa</taxon>
        <taxon>Arthropoda</taxon>
        <taxon>Chelicerata</taxon>
        <taxon>Arachnida</taxon>
        <taxon>Araneae</taxon>
        <taxon>Araneomorphae</taxon>
        <taxon>Entelegynae</taxon>
        <taxon>Araneoidea</taxon>
        <taxon>Araneidae</taxon>
        <taxon>Araneus</taxon>
    </lineage>
</organism>
<name>A0A4Y2NHP4_ARAVE</name>
<protein>
    <submittedName>
        <fullName evidence="1">Uncharacterized protein</fullName>
    </submittedName>
</protein>
<dbReference type="Proteomes" id="UP000499080">
    <property type="component" value="Unassembled WGS sequence"/>
</dbReference>
<sequence>MKTPDSTSKLRRHRSPQEVKNYVALCCLVAQKQCLHSNKAKVVDRTAECLRPRRRRFARIMGSDRKQQGPLNDGCTGGREELLLDTTSSHAVGVGMAG</sequence>
<dbReference type="AlphaFoldDB" id="A0A4Y2NHP4"/>
<accession>A0A4Y2NHP4</accession>
<evidence type="ECO:0000313" key="1">
    <source>
        <dbReference type="EMBL" id="GBN37256.1"/>
    </source>
</evidence>
<dbReference type="EMBL" id="BGPR01008983">
    <property type="protein sequence ID" value="GBN37256.1"/>
    <property type="molecule type" value="Genomic_DNA"/>
</dbReference>
<reference evidence="1 2" key="1">
    <citation type="journal article" date="2019" name="Sci. Rep.">
        <title>Orb-weaving spider Araneus ventricosus genome elucidates the spidroin gene catalogue.</title>
        <authorList>
            <person name="Kono N."/>
            <person name="Nakamura H."/>
            <person name="Ohtoshi R."/>
            <person name="Moran D.A.P."/>
            <person name="Shinohara A."/>
            <person name="Yoshida Y."/>
            <person name="Fujiwara M."/>
            <person name="Mori M."/>
            <person name="Tomita M."/>
            <person name="Arakawa K."/>
        </authorList>
    </citation>
    <scope>NUCLEOTIDE SEQUENCE [LARGE SCALE GENOMIC DNA]</scope>
</reference>
<evidence type="ECO:0000313" key="2">
    <source>
        <dbReference type="Proteomes" id="UP000499080"/>
    </source>
</evidence>
<proteinExistence type="predicted"/>
<gene>
    <name evidence="1" type="ORF">AVEN_125568_1</name>
</gene>